<sequence>MSASKYHQLILDALVSSGVCSAQQLGEVEILFRGLTGECVADAPKIWSHITSRILLPSHDFTVHVRLASAVYDAWPVASLGRPPLWFPDPAEAVRTNVAKFFLSIRDEAWWREACLRWSEASGPCGHNLLQLLRWQQQQQQQQRPPCGQLLLLQWRLLQRASWENPEGFWSAMLRALDIRFAVPPRRALQGHPSDPDQSLWLPEARLNIAACALESPRAPPGAPAIVWAPDGAPRAVRPMYREELRARVRQLAICIRRQFQIGEAVALYLPMTPHAVCLYLAAVLAGCVVVSVADSFSAEELRTRLEIAGAVGLFTQDVVLRGGKALPLYDKVIKSGTRARAVVLPAAEEGISQGCSPSIATPLRSGDLHWPEFLREGVRG</sequence>
<dbReference type="EMBL" id="BNCO01000003">
    <property type="protein sequence ID" value="GIL45917.1"/>
    <property type="molecule type" value="Genomic_DNA"/>
</dbReference>
<comment type="caution">
    <text evidence="2">The sequence shown here is derived from an EMBL/GenBank/DDBJ whole genome shotgun (WGS) entry which is preliminary data.</text>
</comment>
<dbReference type="SUPFAM" id="SSF56801">
    <property type="entry name" value="Acetyl-CoA synthetase-like"/>
    <property type="match status" value="1"/>
</dbReference>
<evidence type="ECO:0000313" key="2">
    <source>
        <dbReference type="EMBL" id="GIL45917.1"/>
    </source>
</evidence>
<dbReference type="Proteomes" id="UP000747399">
    <property type="component" value="Unassembled WGS sequence"/>
</dbReference>
<accession>A0A8J4AQX5</accession>
<dbReference type="Pfam" id="PF00501">
    <property type="entry name" value="AMP-binding"/>
    <property type="match status" value="1"/>
</dbReference>
<dbReference type="InterPro" id="IPR042099">
    <property type="entry name" value="ANL_N_sf"/>
</dbReference>
<gene>
    <name evidence="2" type="ORF">Vafri_3036</name>
</gene>
<dbReference type="Gene3D" id="3.40.50.12780">
    <property type="entry name" value="N-terminal domain of ligase-like"/>
    <property type="match status" value="1"/>
</dbReference>
<feature type="domain" description="AMP-dependent synthetase/ligase" evidence="1">
    <location>
        <begin position="218"/>
        <end position="318"/>
    </location>
</feature>
<protein>
    <recommendedName>
        <fullName evidence="1">AMP-dependent synthetase/ligase domain-containing protein</fullName>
    </recommendedName>
</protein>
<organism evidence="2 3">
    <name type="scientific">Volvox africanus</name>
    <dbReference type="NCBI Taxonomy" id="51714"/>
    <lineage>
        <taxon>Eukaryota</taxon>
        <taxon>Viridiplantae</taxon>
        <taxon>Chlorophyta</taxon>
        <taxon>core chlorophytes</taxon>
        <taxon>Chlorophyceae</taxon>
        <taxon>CS clade</taxon>
        <taxon>Chlamydomonadales</taxon>
        <taxon>Volvocaceae</taxon>
        <taxon>Volvox</taxon>
    </lineage>
</organism>
<dbReference type="PANTHER" id="PTHR44378:SF2">
    <property type="entry name" value="ACYL-ACTIVATING ENZYME 17, PEROXISOMAL-RELATED"/>
    <property type="match status" value="1"/>
</dbReference>
<proteinExistence type="predicted"/>
<evidence type="ECO:0000259" key="1">
    <source>
        <dbReference type="Pfam" id="PF00501"/>
    </source>
</evidence>
<evidence type="ECO:0000313" key="3">
    <source>
        <dbReference type="Proteomes" id="UP000747399"/>
    </source>
</evidence>
<name>A0A8J4AQX5_9CHLO</name>
<dbReference type="InterPro" id="IPR000873">
    <property type="entry name" value="AMP-dep_synth/lig_dom"/>
</dbReference>
<dbReference type="AlphaFoldDB" id="A0A8J4AQX5"/>
<reference evidence="2" key="1">
    <citation type="journal article" date="2021" name="Proc. Natl. Acad. Sci. U.S.A.">
        <title>Three genomes in the algal genus Volvox reveal the fate of a haploid sex-determining region after a transition to homothallism.</title>
        <authorList>
            <person name="Yamamoto K."/>
            <person name="Hamaji T."/>
            <person name="Kawai-Toyooka H."/>
            <person name="Matsuzaki R."/>
            <person name="Takahashi F."/>
            <person name="Nishimura Y."/>
            <person name="Kawachi M."/>
            <person name="Noguchi H."/>
            <person name="Minakuchi Y."/>
            <person name="Umen J.G."/>
            <person name="Toyoda A."/>
            <person name="Nozaki H."/>
        </authorList>
    </citation>
    <scope>NUCLEOTIDE SEQUENCE</scope>
    <source>
        <strain evidence="2">NIES-3780</strain>
    </source>
</reference>
<keyword evidence="3" id="KW-1185">Reference proteome</keyword>
<dbReference type="PANTHER" id="PTHR44378">
    <property type="entry name" value="ACYL-ACTIVATING ENZYME 17, PEROXISOMAL-RELATED"/>
    <property type="match status" value="1"/>
</dbReference>
<feature type="non-terminal residue" evidence="2">
    <location>
        <position position="381"/>
    </location>
</feature>